<dbReference type="GO" id="GO:0005262">
    <property type="term" value="F:calcium channel activity"/>
    <property type="evidence" value="ECO:0007669"/>
    <property type="project" value="InterPro"/>
</dbReference>
<proteinExistence type="predicted"/>
<evidence type="ECO:0000259" key="13">
    <source>
        <dbReference type="PROSITE" id="PS50919"/>
    </source>
</evidence>
<dbReference type="InterPro" id="IPR014821">
    <property type="entry name" value="Ins145_P3_rcpt"/>
</dbReference>
<dbReference type="PANTHER" id="PTHR13715:SF99">
    <property type="entry name" value="INOSITOL 1,4,5-TRISPHOSPHATE RECEPTOR-LIKE PROTEIN A"/>
    <property type="match status" value="1"/>
</dbReference>
<dbReference type="Pfam" id="PF00520">
    <property type="entry name" value="Ion_trans"/>
    <property type="match status" value="1"/>
</dbReference>
<feature type="transmembrane region" description="Helical" evidence="12">
    <location>
        <begin position="2356"/>
        <end position="2378"/>
    </location>
</feature>
<dbReference type="InterPro" id="IPR035910">
    <property type="entry name" value="RyR/IP3R_RIH_dom_sf"/>
</dbReference>
<dbReference type="EMBL" id="JBGBPQ010000001">
    <property type="protein sequence ID" value="KAL1529829.1"/>
    <property type="molecule type" value="Genomic_DNA"/>
</dbReference>
<dbReference type="Gene3D" id="1.25.10.30">
    <property type="entry name" value="IP3 receptor type 1 binding core, RIH domain"/>
    <property type="match status" value="1"/>
</dbReference>
<feature type="transmembrane region" description="Helical" evidence="12">
    <location>
        <begin position="2307"/>
        <end position="2328"/>
    </location>
</feature>
<evidence type="ECO:0000256" key="7">
    <source>
        <dbReference type="ARBA" id="ARBA00023136"/>
    </source>
</evidence>
<keyword evidence="9" id="KW-1071">Ligand-gated ion channel</keyword>
<feature type="transmembrane region" description="Helical" evidence="12">
    <location>
        <begin position="2237"/>
        <end position="2256"/>
    </location>
</feature>
<dbReference type="Proteomes" id="UP001515480">
    <property type="component" value="Unassembled WGS sequence"/>
</dbReference>
<evidence type="ECO:0000256" key="8">
    <source>
        <dbReference type="ARBA" id="ARBA00023170"/>
    </source>
</evidence>
<feature type="region of interest" description="Disordered" evidence="11">
    <location>
        <begin position="299"/>
        <end position="325"/>
    </location>
</feature>
<organism evidence="14 15">
    <name type="scientific">Prymnesium parvum</name>
    <name type="common">Toxic golden alga</name>
    <dbReference type="NCBI Taxonomy" id="97485"/>
    <lineage>
        <taxon>Eukaryota</taxon>
        <taxon>Haptista</taxon>
        <taxon>Haptophyta</taxon>
        <taxon>Prymnesiophyceae</taxon>
        <taxon>Prymnesiales</taxon>
        <taxon>Prymnesiaceae</taxon>
        <taxon>Prymnesium</taxon>
    </lineage>
</organism>
<keyword evidence="10" id="KW-0407">Ion channel</keyword>
<dbReference type="InterPro" id="IPR000699">
    <property type="entry name" value="RIH_dom"/>
</dbReference>
<dbReference type="InterPro" id="IPR016093">
    <property type="entry name" value="MIR_motif"/>
</dbReference>
<dbReference type="InterPro" id="IPR016024">
    <property type="entry name" value="ARM-type_fold"/>
</dbReference>
<protein>
    <recommendedName>
        <fullName evidence="13">MIR domain-containing protein</fullName>
    </recommendedName>
</protein>
<feature type="transmembrane region" description="Helical" evidence="12">
    <location>
        <begin position="2437"/>
        <end position="2456"/>
    </location>
</feature>
<keyword evidence="6" id="KW-0406">Ion transport</keyword>
<dbReference type="SUPFAM" id="SSF82109">
    <property type="entry name" value="MIR domain"/>
    <property type="match status" value="2"/>
</dbReference>
<dbReference type="InterPro" id="IPR015925">
    <property type="entry name" value="Ryanodine_IP3_receptor"/>
</dbReference>
<keyword evidence="8" id="KW-0675">Receptor</keyword>
<dbReference type="InterPro" id="IPR005821">
    <property type="entry name" value="Ion_trans_dom"/>
</dbReference>
<dbReference type="InterPro" id="IPR036300">
    <property type="entry name" value="MIR_dom_sf"/>
</dbReference>
<comment type="caution">
    <text evidence="14">The sequence shown here is derived from an EMBL/GenBank/DDBJ whole genome shotgun (WGS) entry which is preliminary data.</text>
</comment>
<evidence type="ECO:0000256" key="9">
    <source>
        <dbReference type="ARBA" id="ARBA00023286"/>
    </source>
</evidence>
<keyword evidence="15" id="KW-1185">Reference proteome</keyword>
<reference evidence="14 15" key="1">
    <citation type="journal article" date="2024" name="Science">
        <title>Giant polyketide synthase enzymes in the biosynthesis of giant marine polyether toxins.</title>
        <authorList>
            <person name="Fallon T.R."/>
            <person name="Shende V.V."/>
            <person name="Wierzbicki I.H."/>
            <person name="Pendleton A.L."/>
            <person name="Watervoot N.F."/>
            <person name="Auber R.P."/>
            <person name="Gonzalez D.J."/>
            <person name="Wisecaver J.H."/>
            <person name="Moore B.S."/>
        </authorList>
    </citation>
    <scope>NUCLEOTIDE SEQUENCE [LARGE SCALE GENOMIC DNA]</scope>
    <source>
        <strain evidence="14 15">12B1</strain>
    </source>
</reference>
<feature type="compositionally biased region" description="Low complexity" evidence="11">
    <location>
        <begin position="299"/>
        <end position="314"/>
    </location>
</feature>
<evidence type="ECO:0000256" key="3">
    <source>
        <dbReference type="ARBA" id="ARBA00022692"/>
    </source>
</evidence>
<evidence type="ECO:0000256" key="12">
    <source>
        <dbReference type="SAM" id="Phobius"/>
    </source>
</evidence>
<gene>
    <name evidence="14" type="ORF">AB1Y20_000761</name>
</gene>
<dbReference type="Pfam" id="PF08709">
    <property type="entry name" value="Ins145_P3_rec"/>
    <property type="match status" value="1"/>
</dbReference>
<dbReference type="InterPro" id="IPR013662">
    <property type="entry name" value="RIH_assoc-dom"/>
</dbReference>
<keyword evidence="4" id="KW-0677">Repeat</keyword>
<accession>A0AB34K5R9</accession>
<evidence type="ECO:0000256" key="11">
    <source>
        <dbReference type="SAM" id="MobiDB-lite"/>
    </source>
</evidence>
<dbReference type="PROSITE" id="PS50919">
    <property type="entry name" value="MIR"/>
    <property type="match status" value="1"/>
</dbReference>
<evidence type="ECO:0000256" key="4">
    <source>
        <dbReference type="ARBA" id="ARBA00022737"/>
    </source>
</evidence>
<name>A0AB34K5R9_PRYPA</name>
<dbReference type="Pfam" id="PF02815">
    <property type="entry name" value="MIR"/>
    <property type="match status" value="1"/>
</dbReference>
<dbReference type="Pfam" id="PF08454">
    <property type="entry name" value="RIH_assoc"/>
    <property type="match status" value="1"/>
</dbReference>
<evidence type="ECO:0000256" key="6">
    <source>
        <dbReference type="ARBA" id="ARBA00023065"/>
    </source>
</evidence>
<keyword evidence="2" id="KW-0813">Transport</keyword>
<evidence type="ECO:0000256" key="1">
    <source>
        <dbReference type="ARBA" id="ARBA00004127"/>
    </source>
</evidence>
<evidence type="ECO:0000256" key="2">
    <source>
        <dbReference type="ARBA" id="ARBA00022448"/>
    </source>
</evidence>
<keyword evidence="7 12" id="KW-0472">Membrane</keyword>
<dbReference type="Gene3D" id="2.80.10.50">
    <property type="match status" value="2"/>
</dbReference>
<comment type="subcellular location">
    <subcellularLocation>
        <location evidence="1">Endomembrane system</location>
        <topology evidence="1">Multi-pass membrane protein</topology>
    </subcellularLocation>
</comment>
<dbReference type="Pfam" id="PF01365">
    <property type="entry name" value="RYDR_ITPR"/>
    <property type="match status" value="2"/>
</dbReference>
<evidence type="ECO:0000256" key="5">
    <source>
        <dbReference type="ARBA" id="ARBA00022989"/>
    </source>
</evidence>
<keyword evidence="3 12" id="KW-0812">Transmembrane</keyword>
<evidence type="ECO:0000313" key="14">
    <source>
        <dbReference type="EMBL" id="KAL1529829.1"/>
    </source>
</evidence>
<feature type="domain" description="MIR" evidence="13">
    <location>
        <begin position="11"/>
        <end position="64"/>
    </location>
</feature>
<dbReference type="GO" id="GO:0012505">
    <property type="term" value="C:endomembrane system"/>
    <property type="evidence" value="ECO:0007669"/>
    <property type="project" value="UniProtKB-SubCell"/>
</dbReference>
<sequence>MNKQTYEQLIGRELRYGMVIQLQHETSQKYLCVTKQASEVNKEGRRVILDREAGEDAWFRLMPKLRVHSEGVRVHEGDPVLLEHVNTNLCLRVEAGKDTFLLPDGRHELLATPSGTALKMLQYRSYSDAMQAKRTLLSGKPMRLLHKQADGTLGSQLNLTGAESRVYLNTDKHVANVSSNTVWAIEKKSSPFDGSACTWDEVYRLRHMGSGLLLAVSPPKPGSIRASTQGFGGSSVDTIGELEGKVSLTNDGDDDNTLFWLQPQYSTEGAIPIDAFFRIRHVNTDFFLHVQMEESSAAEAEAETSLSTMASSAEQKAPKDESSNPFAQLAGLMNSELFAKVGSVEPEEEDDMLRGVSATARMHDVDVFGMSVVEEEQKQDMVQVLSNISAFIKYFLQFTKSPLPEKDEVDFDAVTSVLSDLIIFVTDDDIYDPKLREGIPFRKRQMLLREQFVLDFAIKCVALPFSTRLFSSADLDTASKRSRPPASDLHYMGCLAMRLARHIIRDSSSNKEHALKYVDQLQSMMGYNMKVADVVTEIFADNESVDLVRESSIHLFVNLIRTAGRKPQYVDFLNVLCKCNGRAVRTNQTRVAKALVGQAPELLLKLRVVDGVVKVSGDPEYFGALTAGQKRPSLQGQTEMPIGEWLQSAPSDDVKYFEHCIALFSSMVEGRNLVTTQLIKQQMPYDMVLKVVTDSSIYNDPKFVSVCAGFVGLIRRLYIDNEPHELMARLKTVRIWKNVQTAAESMQLSTRLTMKVDTDFDQFDELEHFCISHISKFVVQDARKVGQNQMVIELLKVLFDLISYGFVTSNELIPMMPVFLALLDGRDDTVSDLEDKKERYNVKKNSQVDTLVLMECKLVVCEILQLVGTVQLDVRLSQLLNVYRQEFEAGIEICAPNDDDDENADEQGGSACCKAIVDCLEAAGFIEDVATGGYARLHDSSSPISKEQIKKIRIAKFQELESILKLDASQEELQQLAAKPGMLLAEGAREAAIVFAPKLVPVLTDIVRYKHTELVDAALTLLYQYSYQASNLVEAGLQTQLLVKETMVERYQAFDALLRLLGRYSSRRRLMDDETYTVAYILGQLTTQCYEETSENEPVAKSIAMTMRTKTDHTAGMYLMLLGKCSLSWGSKNIYLTHRGLYGGTEGRGIFPKDKLQIFGKMYSVVSVKSDGVSVELNAPVDQPSFMVQGEAHSKAKLAKRTSSFRASVGDEASDVWVFLECRSPQANMDMQLLLKNMGAHEHALQLLQLPIGRRESFEDYHARAVLSAAYRVLKAMCTGSPLMQSELVNNVPLFLEHVECNLVSHDISPTGLINTIFQDNRSVCAQVQEETVRLFVKMAALEQAPRFMRFLRMVVAPNGRTIERNATLVLQLLTEQDDAMLLFSGKEGIKQRASLIEKNDAENNPRGKLVYHMELLELFANCASGSEVSHKASLRIIFPLHEITQHARIPDLPLHLRASYLAILDFAWLDTVRVIPSVALSMSLHATLEDLARMTCSFAKEYASPESISNFELDSPEAEEAYFVCTSAVKTLNLFLKIHYKPSCPESVTAAYSELAEVMLDFLSEAVQQPQVMPPDELSNLCETLHAKSFLEVPPPAVPEKASLLPSTAGLAVSEVNAEKHPQATIAEFVGIYSKLSGASKEFDEIVKIFTVGIESKDDIKNATNQRRWGMLKTQAEEPEGMRLLRILVQQIIGSRILPSSPDTLTTHTRKLTISSVKVLIAILDNCGENFDLLELRQDMLNEMGGAKVALMLASCADDDLYKAGLDFAIMLLKRGNHKVQQTMLELLTAVGASAQEEIAAFDGSSGSLVLSMRQRLRLALKEIRERKMHGEIQLEKRKALMDAGDGLSAGTRVALMREAELPFPERAFAVDTLELARLLCEGHNRRMQDFLHEQPSQNTSIDIWAATVELLMHLDAELDSENVFILEKCLDALVEGTQGNISQVVISTLLDTKLFDTLDRLFDPKREIGSIVEGKHCPLSDAKICGVHLLATKLVQSECEGADHRAEDRMLQVLQLEHLSALSQRYYEKWRAAASRLPKVAILQTAAAKRERAAAKEEIEMFNQAGREMYMLLQHIEEYEEGGLDKDIWGKLSDEAIQYYNRQHGRVEIVNQLGLLERVHFWIPDFCLLLSDESKQELLYTVDRQTPGRQITEFFLKRDEFYHDLKHQGWLMTFPAWRALIAKKQLATNNQFALAITQNIVIIIGNSSLKDAVINESTPLWARNLFEGAFSHGNFFLGVCQCLSCVVVFVLYGFHQFPNEQYKNWKAHTGYTFREALAKARAGEPYWIIQVLYRTPLYLLTNRQLSFYTFLFIASILGLTVDPLWFSVHLLDIVNKSRELQDVFKAVTTNGSSIMLTAILGSIIVYIYTIVAFRLFRSDMVLDNYPDEDIDLCDDLLVCFLNTFNEGLRAGDVGAIIDPASPGDSSYAVKLIFELSYYVFVITIILNLVFGIIIDTFAQLRESNAFIKDQTENLCFICGIDRFTFDNKGEGFEHHVKKDHNMWAYMFLMIYLRDKDPTEYNGWEQYLAKKIADDETSFFPVKKALVLQALQEQEEAHEVAKEQRVVTMAEQVAELIPQIELLQKGLNSKDKTAESLTVLEGKLDKIARSVEAFAPPVVEAESVRLAR</sequence>
<keyword evidence="5 12" id="KW-1133">Transmembrane helix</keyword>
<evidence type="ECO:0000256" key="10">
    <source>
        <dbReference type="ARBA" id="ARBA00023303"/>
    </source>
</evidence>
<evidence type="ECO:0000313" key="15">
    <source>
        <dbReference type="Proteomes" id="UP001515480"/>
    </source>
</evidence>
<dbReference type="SUPFAM" id="SSF100909">
    <property type="entry name" value="IP3 receptor type 1 binding core, domain 2"/>
    <property type="match status" value="2"/>
</dbReference>
<dbReference type="Gene3D" id="1.10.287.70">
    <property type="match status" value="1"/>
</dbReference>
<dbReference type="PANTHER" id="PTHR13715">
    <property type="entry name" value="RYANODINE RECEPTOR AND IP3 RECEPTOR"/>
    <property type="match status" value="1"/>
</dbReference>
<dbReference type="SUPFAM" id="SSF48371">
    <property type="entry name" value="ARM repeat"/>
    <property type="match status" value="1"/>
</dbReference>
<dbReference type="GO" id="GO:0016020">
    <property type="term" value="C:membrane"/>
    <property type="evidence" value="ECO:0007669"/>
    <property type="project" value="InterPro"/>
</dbReference>